<dbReference type="Pfam" id="PF02636">
    <property type="entry name" value="Methyltransf_28"/>
    <property type="match status" value="1"/>
</dbReference>
<keyword evidence="6" id="KW-0496">Mitochondrion</keyword>
<dbReference type="PANTHER" id="PTHR12049:SF7">
    <property type="entry name" value="PROTEIN ARGININE METHYLTRANSFERASE NDUFAF7, MITOCHONDRIAL"/>
    <property type="match status" value="1"/>
</dbReference>
<reference evidence="8 9" key="1">
    <citation type="journal article" date="2012" name="Genome Biol.">
        <title>The genome of the polar eukaryotic microalga coccomyxa subellipsoidea reveals traits of cold adaptation.</title>
        <authorList>
            <person name="Blanc G."/>
            <person name="Agarkova I."/>
            <person name="Grimwood J."/>
            <person name="Kuo A."/>
            <person name="Brueggeman A."/>
            <person name="Dunigan D."/>
            <person name="Gurnon J."/>
            <person name="Ladunga I."/>
            <person name="Lindquist E."/>
            <person name="Lucas S."/>
            <person name="Pangilinan J."/>
            <person name="Proschold T."/>
            <person name="Salamov A."/>
            <person name="Schmutz J."/>
            <person name="Weeks D."/>
            <person name="Yamada T."/>
            <person name="Claverie J.M."/>
            <person name="Grigoriev I."/>
            <person name="Van Etten J."/>
            <person name="Lomsadze A."/>
            <person name="Borodovsky M."/>
        </authorList>
    </citation>
    <scope>NUCLEOTIDE SEQUENCE [LARGE SCALE GENOMIC DNA]</scope>
    <source>
        <strain evidence="8 9">C-169</strain>
    </source>
</reference>
<comment type="caution">
    <text evidence="8">The sequence shown here is derived from an EMBL/GenBank/DDBJ whole genome shotgun (WGS) entry which is preliminary data.</text>
</comment>
<evidence type="ECO:0000256" key="1">
    <source>
        <dbReference type="ARBA" id="ARBA00004173"/>
    </source>
</evidence>
<dbReference type="Gene3D" id="3.40.50.12710">
    <property type="match status" value="1"/>
</dbReference>
<dbReference type="GeneID" id="17036729"/>
<proteinExistence type="inferred from homology"/>
<dbReference type="EMBL" id="AGSI01000022">
    <property type="protein sequence ID" value="EIE18624.1"/>
    <property type="molecule type" value="Genomic_DNA"/>
</dbReference>
<dbReference type="GO" id="GO:0032259">
    <property type="term" value="P:methylation"/>
    <property type="evidence" value="ECO:0007669"/>
    <property type="project" value="UniProtKB-KW"/>
</dbReference>
<evidence type="ECO:0000256" key="5">
    <source>
        <dbReference type="ARBA" id="ARBA00022679"/>
    </source>
</evidence>
<dbReference type="InterPro" id="IPR029063">
    <property type="entry name" value="SAM-dependent_MTases_sf"/>
</dbReference>
<dbReference type="OrthoDB" id="438553at2759"/>
<dbReference type="KEGG" id="csl:COCSUDRAFT_49148"/>
<comment type="catalytic activity">
    <reaction evidence="7">
        <text>L-arginyl-[protein] + 2 S-adenosyl-L-methionine = N(omega),N(omega)'-dimethyl-L-arginyl-[protein] + 2 S-adenosyl-L-homocysteine + 2 H(+)</text>
        <dbReference type="Rhea" id="RHEA:48108"/>
        <dbReference type="Rhea" id="RHEA-COMP:10532"/>
        <dbReference type="Rhea" id="RHEA-COMP:11992"/>
        <dbReference type="ChEBI" id="CHEBI:15378"/>
        <dbReference type="ChEBI" id="CHEBI:29965"/>
        <dbReference type="ChEBI" id="CHEBI:57856"/>
        <dbReference type="ChEBI" id="CHEBI:59789"/>
        <dbReference type="ChEBI" id="CHEBI:88221"/>
        <dbReference type="EC" id="2.1.1.320"/>
    </reaction>
</comment>
<evidence type="ECO:0000313" key="8">
    <source>
        <dbReference type="EMBL" id="EIE18624.1"/>
    </source>
</evidence>
<dbReference type="GO" id="GO:0005739">
    <property type="term" value="C:mitochondrion"/>
    <property type="evidence" value="ECO:0007669"/>
    <property type="project" value="UniProtKB-SubCell"/>
</dbReference>
<keyword evidence="5" id="KW-0808">Transferase</keyword>
<keyword evidence="4" id="KW-0489">Methyltransferase</keyword>
<evidence type="ECO:0000313" key="9">
    <source>
        <dbReference type="Proteomes" id="UP000007264"/>
    </source>
</evidence>
<protein>
    <recommendedName>
        <fullName evidence="3">type II protein arginine methyltransferase</fullName>
        <ecNumber evidence="3">2.1.1.320</ecNumber>
    </recommendedName>
</protein>
<dbReference type="InterPro" id="IPR003788">
    <property type="entry name" value="NDUFAF7"/>
</dbReference>
<evidence type="ECO:0000256" key="6">
    <source>
        <dbReference type="ARBA" id="ARBA00023128"/>
    </source>
</evidence>
<evidence type="ECO:0000256" key="7">
    <source>
        <dbReference type="ARBA" id="ARBA00048612"/>
    </source>
</evidence>
<dbReference type="SUPFAM" id="SSF53335">
    <property type="entry name" value="S-adenosyl-L-methionine-dependent methyltransferases"/>
    <property type="match status" value="1"/>
</dbReference>
<dbReference type="STRING" id="574566.I0YJQ5"/>
<name>I0YJQ5_COCSC</name>
<dbReference type="InterPro" id="IPR038375">
    <property type="entry name" value="NDUFAF7_sf"/>
</dbReference>
<dbReference type="eggNOG" id="KOG2901">
    <property type="taxonomic scope" value="Eukaryota"/>
</dbReference>
<accession>I0YJQ5</accession>
<dbReference type="PANTHER" id="PTHR12049">
    <property type="entry name" value="PROTEIN ARGININE METHYLTRANSFERASE NDUFAF7, MITOCHONDRIAL"/>
    <property type="match status" value="1"/>
</dbReference>
<dbReference type="RefSeq" id="XP_005643168.1">
    <property type="nucleotide sequence ID" value="XM_005643111.1"/>
</dbReference>
<gene>
    <name evidence="8" type="ORF">COCSUDRAFT_49148</name>
</gene>
<dbReference type="GO" id="GO:0035243">
    <property type="term" value="F:protein-arginine omega-N symmetric methyltransferase activity"/>
    <property type="evidence" value="ECO:0007669"/>
    <property type="project" value="UniProtKB-EC"/>
</dbReference>
<dbReference type="GO" id="GO:0032981">
    <property type="term" value="P:mitochondrial respiratory chain complex I assembly"/>
    <property type="evidence" value="ECO:0007669"/>
    <property type="project" value="TreeGrafter"/>
</dbReference>
<sequence length="873" mass="97087">MQFRGGPISIAEYMSEVLTNPSAGYYTTRNVFGEAGDFITSPEISQLFGEMVGIWCVWMWHEMGRPHALRLVELGPGRGTLLADLLRSTATFKDFALSVSADLVEVSDALRERQRSALDCSTTATVSDDGVEGHTSGLTGIPVRWHRSLDTVSSDSPAIYIAHEFFDALPVHQFQRTDRGWRERLVDVSDDDSDPLHLRMVLAPNQTPASKLLLSRRLEALPPDADQWLRFLEICPQGMAIAGDLARRVTKEGGAALVIDYGRDRPYPASLAAIRDHGFVNMLSAPGLADLSAHVDFSALRQGVSEATEGAACCHGPIPQAQFLEALGIRERLAALLENASEEEAGHLISSYERLMAQPPIKWLQLQMQIVGENIAHQLQELLKTTDPANRAVIEKEKDRLEEREKKLLQLFGALQTQQAGPAGAVLTAASALPAEPELQKFWYQLAAVKELSTLDSAQFLQLGNNARFPQERNSSLLVRRCYLELSQILLEYLEAEGHTFIITGNPGIGKSLFLYFLMWLLVQLGRTFVWDRRGASAVVLFSPTGVYLVDGKPPLYTAAKTVLVTSPDWDVWKEAKKRPQSLLRHMPTWNWGEVEAARKQIFSTQDEEDVASRYSKWGGIPRFVLQNTDSEDQALLQLALDECTIDNLASGMIDLSSASEISHSLLHQTVEAGYLRGPVVFASDWVQAELINRYLHFTKHKVHDFLAASGGTPTIAAFRGALWERYAHVALQRGGTFSCRDLQDAEAGPFKIELEPCSSSVGLWYLQDITTQLDNGVYGWGRSKNLPAIDAVVQPDKLFQITVLGDHRINAKGLTNAVRAMRGEQQAVQLFFVVPPDVFSRYTKQTLKRIRVDLEAEHVARAGKQFVFRLNF</sequence>
<comment type="subcellular location">
    <subcellularLocation>
        <location evidence="1">Mitochondrion</location>
    </subcellularLocation>
</comment>
<dbReference type="Proteomes" id="UP000007264">
    <property type="component" value="Unassembled WGS sequence"/>
</dbReference>
<evidence type="ECO:0000256" key="4">
    <source>
        <dbReference type="ARBA" id="ARBA00022603"/>
    </source>
</evidence>
<comment type="similarity">
    <text evidence="2">Belongs to the NDUFAF7 family.</text>
</comment>
<evidence type="ECO:0000256" key="2">
    <source>
        <dbReference type="ARBA" id="ARBA00005891"/>
    </source>
</evidence>
<organism evidence="8 9">
    <name type="scientific">Coccomyxa subellipsoidea (strain C-169)</name>
    <name type="common">Green microalga</name>
    <dbReference type="NCBI Taxonomy" id="574566"/>
    <lineage>
        <taxon>Eukaryota</taxon>
        <taxon>Viridiplantae</taxon>
        <taxon>Chlorophyta</taxon>
        <taxon>core chlorophytes</taxon>
        <taxon>Trebouxiophyceae</taxon>
        <taxon>Trebouxiophyceae incertae sedis</taxon>
        <taxon>Coccomyxaceae</taxon>
        <taxon>Coccomyxa</taxon>
        <taxon>Coccomyxa subellipsoidea</taxon>
    </lineage>
</organism>
<evidence type="ECO:0000256" key="3">
    <source>
        <dbReference type="ARBA" id="ARBA00011935"/>
    </source>
</evidence>
<keyword evidence="9" id="KW-1185">Reference proteome</keyword>
<dbReference type="AlphaFoldDB" id="I0YJQ5"/>
<dbReference type="EC" id="2.1.1.320" evidence="3"/>